<evidence type="ECO:0000259" key="1">
    <source>
        <dbReference type="Pfam" id="PF07728"/>
    </source>
</evidence>
<accession>A0AAD0ADI8</accession>
<evidence type="ECO:0000313" key="2">
    <source>
        <dbReference type="EMBL" id="ATQ82882.1"/>
    </source>
</evidence>
<keyword evidence="2" id="KW-0378">Hydrolase</keyword>
<dbReference type="EMBL" id="CP024176">
    <property type="protein sequence ID" value="ATQ82882.1"/>
    <property type="molecule type" value="Genomic_DNA"/>
</dbReference>
<keyword evidence="2" id="KW-0255">Endonuclease</keyword>
<dbReference type="InterPro" id="IPR027417">
    <property type="entry name" value="P-loop_NTPase"/>
</dbReference>
<organism evidence="2">
    <name type="scientific">Faucicola osloensis</name>
    <name type="common">Moraxella osloensis</name>
    <dbReference type="NCBI Taxonomy" id="34062"/>
    <lineage>
        <taxon>Bacteria</taxon>
        <taxon>Pseudomonadati</taxon>
        <taxon>Pseudomonadota</taxon>
        <taxon>Gammaproteobacteria</taxon>
        <taxon>Moraxellales</taxon>
        <taxon>Moraxellaceae</taxon>
        <taxon>Faucicola</taxon>
    </lineage>
</organism>
<dbReference type="SUPFAM" id="SSF52540">
    <property type="entry name" value="P-loop containing nucleoside triphosphate hydrolases"/>
    <property type="match status" value="1"/>
</dbReference>
<sequence length="634" mass="72963">MNFWHIQLHPNDRDFFNEALIRRILAEKAVIGLGYNDDGEIWDLAFKDGVKKGDIVVVRSGQKPIALTRVTSDCYLEENYDKSFDWFPFRRNVEVLQYYDKSMNFVIPQAMGAFSICKYDDRPTTITIKNWYKAYMNNQPAQEIIKLLKLKPQIILQGSPGTGKTYLAENVADELCKPQLISNPIQKLDEAIHTFNSQDSKIVESRQAKQTLLNSFFSNFPNEKLANLNLDNYAIGKGDKENFCWWLEIGLQDLGSYFPGSAKTYKLYWDKKSSTFSKHGFVQNIEDDEQAMNNIAQGLSKIINERDFTNAKNFGSGFLLKILSTYYPNEYLPIYSTPAMNKALKLLNIDMPNSDAFAKNKKLFEFYQTKKQEFASDIDEVEFTSLIWNIFQLGNNSAQIENNDIVLQGEKKLIQFHPAYSYEDFVRGIVAETNEQGNINYRVEDKVLAEFAKKAANNPDSNYVLIIDEINRANLPSVLGELIYALEYRGKPVETLYENDNSREIILPKNLFIIGTMNTTDRSVGHLDYAIRRRFAFKNIKADGSVINFNLAKQLFLSIESIFDDQQYLSSEFTKDEVMIGHSYFMVDETLTEDEKVSTLKLRLEYEIKPLLQEYVKDGILLNEAEGLIESLNV</sequence>
<dbReference type="REBASE" id="225368">
    <property type="entry name" value="MosYHSMcrBCP"/>
</dbReference>
<dbReference type="GO" id="GO:0016887">
    <property type="term" value="F:ATP hydrolysis activity"/>
    <property type="evidence" value="ECO:0007669"/>
    <property type="project" value="InterPro"/>
</dbReference>
<feature type="domain" description="ATPase dynein-related AAA" evidence="1">
    <location>
        <begin position="408"/>
        <end position="535"/>
    </location>
</feature>
<dbReference type="PANTHER" id="PTHR37291">
    <property type="entry name" value="5-METHYLCYTOSINE-SPECIFIC RESTRICTION ENZYME B"/>
    <property type="match status" value="1"/>
</dbReference>
<keyword evidence="2" id="KW-0540">Nuclease</keyword>
<name>A0AAD0ADI8_FAUOS</name>
<dbReference type="AlphaFoldDB" id="A0AAD0ADI8"/>
<dbReference type="Gene3D" id="3.40.50.300">
    <property type="entry name" value="P-loop containing nucleotide triphosphate hydrolases"/>
    <property type="match status" value="2"/>
</dbReference>
<gene>
    <name evidence="2" type="ORF">YHS_03020</name>
</gene>
<proteinExistence type="predicted"/>
<dbReference type="GO" id="GO:0004519">
    <property type="term" value="F:endonuclease activity"/>
    <property type="evidence" value="ECO:0007669"/>
    <property type="project" value="UniProtKB-KW"/>
</dbReference>
<dbReference type="InterPro" id="IPR011704">
    <property type="entry name" value="ATPase_dyneun-rel_AAA"/>
</dbReference>
<dbReference type="GO" id="GO:0005524">
    <property type="term" value="F:ATP binding"/>
    <property type="evidence" value="ECO:0007669"/>
    <property type="project" value="InterPro"/>
</dbReference>
<reference evidence="2" key="1">
    <citation type="submission" date="2017-11" db="EMBL/GenBank/DDBJ databases">
        <title>Complete Genome Sequence from Moraxella oslensis YHS isolated from human skin.</title>
        <authorList>
            <person name="Lee K."/>
            <person name="Lim J.Y."/>
            <person name="Hwang I."/>
        </authorList>
    </citation>
    <scope>NUCLEOTIDE SEQUENCE</scope>
    <source>
        <strain evidence="2">YHS</strain>
    </source>
</reference>
<protein>
    <submittedName>
        <fullName evidence="2">Restriction endonuclease</fullName>
    </submittedName>
</protein>
<dbReference type="PANTHER" id="PTHR37291:SF1">
    <property type="entry name" value="TYPE IV METHYL-DIRECTED RESTRICTION ENZYME ECOKMCRB SUBUNIT"/>
    <property type="match status" value="1"/>
</dbReference>
<dbReference type="InterPro" id="IPR052934">
    <property type="entry name" value="Methyl-DNA_Rec/Restrict_Enz"/>
</dbReference>
<dbReference type="Pfam" id="PF07728">
    <property type="entry name" value="AAA_5"/>
    <property type="match status" value="1"/>
</dbReference>